<feature type="transmembrane region" description="Helical" evidence="7">
    <location>
        <begin position="100"/>
        <end position="119"/>
    </location>
</feature>
<accession>A0AAF5DEI3</accession>
<dbReference type="InterPro" id="IPR004299">
    <property type="entry name" value="MBOAT_fam"/>
</dbReference>
<evidence type="ECO:0000256" key="2">
    <source>
        <dbReference type="ARBA" id="ARBA00022679"/>
    </source>
</evidence>
<keyword evidence="5 7" id="KW-0472">Membrane</keyword>
<feature type="transmembrane region" description="Helical" evidence="7">
    <location>
        <begin position="359"/>
        <end position="380"/>
    </location>
</feature>
<dbReference type="PANTHER" id="PTHR13906:SF4">
    <property type="entry name" value="LYSOPHOSPHOLIPID ACYLTRANSFERASE 6"/>
    <property type="match status" value="1"/>
</dbReference>
<dbReference type="Proteomes" id="UP000035681">
    <property type="component" value="Unplaced"/>
</dbReference>
<dbReference type="WBParaSite" id="TCONS_00010881.p1">
    <property type="protein sequence ID" value="TCONS_00010881.p1"/>
    <property type="gene ID" value="XLOC_004669"/>
</dbReference>
<evidence type="ECO:0000256" key="5">
    <source>
        <dbReference type="ARBA" id="ARBA00023136"/>
    </source>
</evidence>
<feature type="transmembrane region" description="Helical" evidence="7">
    <location>
        <begin position="526"/>
        <end position="550"/>
    </location>
</feature>
<dbReference type="GO" id="GO:0016020">
    <property type="term" value="C:membrane"/>
    <property type="evidence" value="ECO:0007669"/>
    <property type="project" value="UniProtKB-SubCell"/>
</dbReference>
<evidence type="ECO:0000313" key="8">
    <source>
        <dbReference type="Proteomes" id="UP000035681"/>
    </source>
</evidence>
<sequence length="921" mass="107757">IKMPGHHTFYDGSKIFEPLASKIGMGSDQLNLVYGQLVSLVAAIIFYKYMNVHQVTKTVRTTFPFIVGIYICYFCYGSAIKHPIFLILGNFLILKYCPGLFVHKASFIFSMGYLFYIHFYRFFILTSYSIDVTGTMMVLVQKCTTLGFSLHDGKCKKEDELNEIQKKEAIKEVPSVLDYLSYMFSYQTVLVGPLCFYTDYKKYIDGDHLKVDGSKQPCPKNAAIKKITASVFFMIIIVLFGKYSPEIIATPEYLKLSWFKWALWWFIVIFLQRIQYYYVWVFADAVANFSGFGFNGYDENGKEKWNLVSNVYPLKLEMAQTFKETLDCWNVATMFWLRRVAYDRVPKNMRTLTTYMLSAVWHGFFTGYYLTFATGALFTLAGRYSRRSLRWRFLKNPYLKFTYDIITFLSTKIALAYATLPFVTMHLNPGWFCYKRATFYDGCKIFLPLAKIFGFDANSINFILSLLMSYVLAKIFVKYLTILNASVNIRSLYTGGCGMLICYFMYGKGIIHPIVMSLSNYCIMAYFPRCMIVKLCLIIPLSHLLIIHLLKYFYINTYSLDITSVLMVMIQKCCLISFALTNEKHEKSNNKNVLKNISELPNILIYIAYMFNFQTLLTGPSFEFVDFKNFIEGNHYIERKEKKSNVDKIVKHKVIYGCIFLFVYLIFKEYSCENAVTPYFIQLPWYHWIIFCQLGITTLRSRYYFAWYMSDAICNISGFGFNGYDKNGEEKWDLCTNVNVKNVELSYSLKECIDNWNIGTCRWLRLTVYNRLPKSYRTLGTFILSAIWHGFHPGYYVTFTTAAIFTDASRIFRKYFRPYFILSSENKQMYDIFTFFVTRLAIIYGAIPFSLETFYKSIIFLKQFYFGGHLIAIVIIFVIPIIFEKPILIKSQNNERNTFSDRNIKIKQIITDKTQESIKDD</sequence>
<evidence type="ECO:0000256" key="4">
    <source>
        <dbReference type="ARBA" id="ARBA00022989"/>
    </source>
</evidence>
<keyword evidence="6" id="KW-0012">Acyltransferase</keyword>
<dbReference type="InterPro" id="IPR049941">
    <property type="entry name" value="LPLAT_7/PORCN-like"/>
</dbReference>
<evidence type="ECO:0000256" key="6">
    <source>
        <dbReference type="ARBA" id="ARBA00023315"/>
    </source>
</evidence>
<feature type="transmembrane region" description="Helical" evidence="7">
    <location>
        <begin position="489"/>
        <end position="506"/>
    </location>
</feature>
<feature type="transmembrane region" description="Helical" evidence="7">
    <location>
        <begin position="223"/>
        <end position="241"/>
    </location>
</feature>
<feature type="transmembrane region" description="Helical" evidence="7">
    <location>
        <begin position="832"/>
        <end position="851"/>
    </location>
</feature>
<comment type="subcellular location">
    <subcellularLocation>
        <location evidence="1">Membrane</location>
        <topology evidence="1">Multi-pass membrane protein</topology>
    </subcellularLocation>
</comment>
<proteinExistence type="predicted"/>
<evidence type="ECO:0000256" key="3">
    <source>
        <dbReference type="ARBA" id="ARBA00022692"/>
    </source>
</evidence>
<feature type="transmembrane region" description="Helical" evidence="7">
    <location>
        <begin position="32"/>
        <end position="50"/>
    </location>
</feature>
<feature type="transmembrane region" description="Helical" evidence="7">
    <location>
        <begin position="649"/>
        <end position="667"/>
    </location>
</feature>
<dbReference type="GO" id="GO:0030258">
    <property type="term" value="P:lipid modification"/>
    <property type="evidence" value="ECO:0007669"/>
    <property type="project" value="TreeGrafter"/>
</dbReference>
<dbReference type="PANTHER" id="PTHR13906">
    <property type="entry name" value="PORCUPINE"/>
    <property type="match status" value="1"/>
</dbReference>
<feature type="transmembrane region" description="Helical" evidence="7">
    <location>
        <begin position="863"/>
        <end position="883"/>
    </location>
</feature>
<keyword evidence="8" id="KW-1185">Reference proteome</keyword>
<feature type="transmembrane region" description="Helical" evidence="7">
    <location>
        <begin position="679"/>
        <end position="699"/>
    </location>
</feature>
<reference evidence="9" key="1">
    <citation type="submission" date="2024-02" db="UniProtKB">
        <authorList>
            <consortium name="WormBaseParasite"/>
        </authorList>
    </citation>
    <scope>IDENTIFICATION</scope>
</reference>
<feature type="transmembrane region" description="Helical" evidence="7">
    <location>
        <begin position="401"/>
        <end position="420"/>
    </location>
</feature>
<feature type="transmembrane region" description="Helical" evidence="7">
    <location>
        <begin position="562"/>
        <end position="580"/>
    </location>
</feature>
<feature type="transmembrane region" description="Helical" evidence="7">
    <location>
        <begin position="62"/>
        <end position="80"/>
    </location>
</feature>
<organism evidence="8 9">
    <name type="scientific">Strongyloides stercoralis</name>
    <name type="common">Threadworm</name>
    <dbReference type="NCBI Taxonomy" id="6248"/>
    <lineage>
        <taxon>Eukaryota</taxon>
        <taxon>Metazoa</taxon>
        <taxon>Ecdysozoa</taxon>
        <taxon>Nematoda</taxon>
        <taxon>Chromadorea</taxon>
        <taxon>Rhabditida</taxon>
        <taxon>Tylenchina</taxon>
        <taxon>Panagrolaimomorpha</taxon>
        <taxon>Strongyloidoidea</taxon>
        <taxon>Strongyloididae</taxon>
        <taxon>Strongyloides</taxon>
    </lineage>
</organism>
<dbReference type="AlphaFoldDB" id="A0AAF5DEI3"/>
<dbReference type="Pfam" id="PF03062">
    <property type="entry name" value="MBOAT"/>
    <property type="match status" value="2"/>
</dbReference>
<keyword evidence="2" id="KW-0808">Transferase</keyword>
<protein>
    <submittedName>
        <fullName evidence="9">Uncharacterized protein</fullName>
    </submittedName>
</protein>
<evidence type="ECO:0000256" key="7">
    <source>
        <dbReference type="SAM" id="Phobius"/>
    </source>
</evidence>
<evidence type="ECO:0000256" key="1">
    <source>
        <dbReference type="ARBA" id="ARBA00004141"/>
    </source>
</evidence>
<keyword evidence="3 7" id="KW-0812">Transmembrane</keyword>
<keyword evidence="4 7" id="KW-1133">Transmembrane helix</keyword>
<evidence type="ECO:0000313" key="9">
    <source>
        <dbReference type="WBParaSite" id="TCONS_00010881.p1"/>
    </source>
</evidence>
<name>A0AAF5DEI3_STRER</name>
<dbReference type="GO" id="GO:0016746">
    <property type="term" value="F:acyltransferase activity"/>
    <property type="evidence" value="ECO:0007669"/>
    <property type="project" value="UniProtKB-KW"/>
</dbReference>